<comment type="caution">
    <text evidence="2">The sequence shown here is derived from an EMBL/GenBank/DDBJ whole genome shotgun (WGS) entry which is preliminary data.</text>
</comment>
<evidence type="ECO:0000256" key="1">
    <source>
        <dbReference type="SAM" id="MobiDB-lite"/>
    </source>
</evidence>
<evidence type="ECO:0000313" key="2">
    <source>
        <dbReference type="EMBL" id="SIB76068.1"/>
    </source>
</evidence>
<sequence>MTFGATGTVTHFIDQIPAAKSPLIPIFGHDFEAIEPAQHTTPLTTADLCRAFSVSKCGYTSRLPSMIRPARTGAHNLLTTEKTDSGCHSLSYPDLNTRSKGTQCPGQRILQCVKGFPQSTAIVRNRPQSTAIVRNRPQSTEQIRTAASNNEPSQRAKNWSDYQIGNRSSTERQHTSPRCLRAAFVYTGSECHAVHH</sequence>
<dbReference type="AlphaFoldDB" id="A0AB38D4M3"/>
<name>A0AB38D4M3_9MYCO</name>
<dbReference type="EMBL" id="FSHM01000008">
    <property type="protein sequence ID" value="SIB76068.1"/>
    <property type="molecule type" value="Genomic_DNA"/>
</dbReference>
<accession>A0AB38D4M3</accession>
<organism evidence="2 3">
    <name type="scientific">Mycobacteroides abscessus subsp. abscessus</name>
    <dbReference type="NCBI Taxonomy" id="1185650"/>
    <lineage>
        <taxon>Bacteria</taxon>
        <taxon>Bacillati</taxon>
        <taxon>Actinomycetota</taxon>
        <taxon>Actinomycetes</taxon>
        <taxon>Mycobacteriales</taxon>
        <taxon>Mycobacteriaceae</taxon>
        <taxon>Mycobacteroides</taxon>
        <taxon>Mycobacteroides abscessus</taxon>
    </lineage>
</organism>
<feature type="compositionally biased region" description="Polar residues" evidence="1">
    <location>
        <begin position="135"/>
        <end position="168"/>
    </location>
</feature>
<evidence type="ECO:0000313" key="3">
    <source>
        <dbReference type="Proteomes" id="UP000185210"/>
    </source>
</evidence>
<proteinExistence type="predicted"/>
<dbReference type="Proteomes" id="UP000185210">
    <property type="component" value="Unassembled WGS sequence"/>
</dbReference>
<reference evidence="2 3" key="1">
    <citation type="submission" date="2016-11" db="EMBL/GenBank/DDBJ databases">
        <authorList>
            <consortium name="Pathogen Informatics"/>
        </authorList>
    </citation>
    <scope>NUCLEOTIDE SEQUENCE [LARGE SCALE GENOMIC DNA]</scope>
    <source>
        <strain evidence="2 3">104</strain>
    </source>
</reference>
<protein>
    <submittedName>
        <fullName evidence="2">Uncharacterized protein</fullName>
    </submittedName>
</protein>
<feature type="region of interest" description="Disordered" evidence="1">
    <location>
        <begin position="135"/>
        <end position="176"/>
    </location>
</feature>
<gene>
    <name evidence="2" type="ORF">SAMEA2070301_04462</name>
</gene>